<dbReference type="PANTHER" id="PTHR10812">
    <property type="entry name" value="TRANSCRIPTION FACTOR AP-2"/>
    <property type="match status" value="1"/>
</dbReference>
<feature type="region of interest" description="Disordered" evidence="7">
    <location>
        <begin position="234"/>
        <end position="272"/>
    </location>
</feature>
<feature type="domain" description="Transcription factor AP-2 C-terminal" evidence="8">
    <location>
        <begin position="30"/>
        <end position="223"/>
    </location>
</feature>
<dbReference type="Proteomes" id="UP000230750">
    <property type="component" value="Unassembled WGS sequence"/>
</dbReference>
<evidence type="ECO:0000256" key="3">
    <source>
        <dbReference type="ARBA" id="ARBA00023015"/>
    </source>
</evidence>
<protein>
    <submittedName>
        <fullName evidence="9">Putative transcription factor AP-2-alpha isoform X4</fullName>
    </submittedName>
</protein>
<dbReference type="EMBL" id="MRZV01000358">
    <property type="protein sequence ID" value="PIK51735.1"/>
    <property type="molecule type" value="Genomic_DNA"/>
</dbReference>
<dbReference type="AlphaFoldDB" id="A0A2G8KUV1"/>
<feature type="compositionally biased region" description="Polar residues" evidence="7">
    <location>
        <begin position="236"/>
        <end position="258"/>
    </location>
</feature>
<accession>A0A2G8KUV1</accession>
<dbReference type="GO" id="GO:0005634">
    <property type="term" value="C:nucleus"/>
    <property type="evidence" value="ECO:0007669"/>
    <property type="project" value="UniProtKB-SubCell"/>
</dbReference>
<evidence type="ECO:0000256" key="2">
    <source>
        <dbReference type="ARBA" id="ARBA00007770"/>
    </source>
</evidence>
<evidence type="ECO:0000256" key="6">
    <source>
        <dbReference type="ARBA" id="ARBA00023242"/>
    </source>
</evidence>
<proteinExistence type="inferred from homology"/>
<organism evidence="9 10">
    <name type="scientific">Stichopus japonicus</name>
    <name type="common">Sea cucumber</name>
    <dbReference type="NCBI Taxonomy" id="307972"/>
    <lineage>
        <taxon>Eukaryota</taxon>
        <taxon>Metazoa</taxon>
        <taxon>Echinodermata</taxon>
        <taxon>Eleutherozoa</taxon>
        <taxon>Echinozoa</taxon>
        <taxon>Holothuroidea</taxon>
        <taxon>Aspidochirotacea</taxon>
        <taxon>Aspidochirotida</taxon>
        <taxon>Stichopodidae</taxon>
        <taxon>Apostichopus</taxon>
    </lineage>
</organism>
<dbReference type="GO" id="GO:0000977">
    <property type="term" value="F:RNA polymerase II transcription regulatory region sequence-specific DNA binding"/>
    <property type="evidence" value="ECO:0007669"/>
    <property type="project" value="TreeGrafter"/>
</dbReference>
<keyword evidence="4" id="KW-0238">DNA-binding</keyword>
<keyword evidence="5" id="KW-0804">Transcription</keyword>
<dbReference type="GO" id="GO:0000981">
    <property type="term" value="F:DNA-binding transcription factor activity, RNA polymerase II-specific"/>
    <property type="evidence" value="ECO:0007669"/>
    <property type="project" value="TreeGrafter"/>
</dbReference>
<reference evidence="9 10" key="1">
    <citation type="journal article" date="2017" name="PLoS Biol.">
        <title>The sea cucumber genome provides insights into morphological evolution and visceral regeneration.</title>
        <authorList>
            <person name="Zhang X."/>
            <person name="Sun L."/>
            <person name="Yuan J."/>
            <person name="Sun Y."/>
            <person name="Gao Y."/>
            <person name="Zhang L."/>
            <person name="Li S."/>
            <person name="Dai H."/>
            <person name="Hamel J.F."/>
            <person name="Liu C."/>
            <person name="Yu Y."/>
            <person name="Liu S."/>
            <person name="Lin W."/>
            <person name="Guo K."/>
            <person name="Jin S."/>
            <person name="Xu P."/>
            <person name="Storey K.B."/>
            <person name="Huan P."/>
            <person name="Zhang T."/>
            <person name="Zhou Y."/>
            <person name="Zhang J."/>
            <person name="Lin C."/>
            <person name="Li X."/>
            <person name="Xing L."/>
            <person name="Huo D."/>
            <person name="Sun M."/>
            <person name="Wang L."/>
            <person name="Mercier A."/>
            <person name="Li F."/>
            <person name="Yang H."/>
            <person name="Xiang J."/>
        </authorList>
    </citation>
    <scope>NUCLEOTIDE SEQUENCE [LARGE SCALE GENOMIC DNA]</scope>
    <source>
        <strain evidence="9">Shaxun</strain>
        <tissue evidence="9">Muscle</tissue>
    </source>
</reference>
<dbReference type="PANTHER" id="PTHR10812:SF17">
    <property type="entry name" value="TRANSCRIPTION FACTOR AP-2, ISOFORM D"/>
    <property type="match status" value="1"/>
</dbReference>
<gene>
    <name evidence="9" type="ORF">BSL78_11366</name>
</gene>
<comment type="caution">
    <text evidence="9">The sequence shown here is derived from an EMBL/GenBank/DDBJ whole genome shotgun (WGS) entry which is preliminary data.</text>
</comment>
<comment type="similarity">
    <text evidence="2">Belongs to the AP-2 family.</text>
</comment>
<dbReference type="OrthoDB" id="6252992at2759"/>
<evidence type="ECO:0000256" key="5">
    <source>
        <dbReference type="ARBA" id="ARBA00023163"/>
    </source>
</evidence>
<dbReference type="PRINTS" id="PR01748">
    <property type="entry name" value="AP2TNSCPFCT"/>
</dbReference>
<evidence type="ECO:0000313" key="10">
    <source>
        <dbReference type="Proteomes" id="UP000230750"/>
    </source>
</evidence>
<keyword evidence="10" id="KW-1185">Reference proteome</keyword>
<evidence type="ECO:0000313" key="9">
    <source>
        <dbReference type="EMBL" id="PIK51735.1"/>
    </source>
</evidence>
<feature type="compositionally biased region" description="Basic and acidic residues" evidence="7">
    <location>
        <begin position="259"/>
        <end position="272"/>
    </location>
</feature>
<evidence type="ECO:0000256" key="4">
    <source>
        <dbReference type="ARBA" id="ARBA00023125"/>
    </source>
</evidence>
<dbReference type="InterPro" id="IPR013854">
    <property type="entry name" value="TF_AP2_C"/>
</dbReference>
<dbReference type="GO" id="GO:0042127">
    <property type="term" value="P:regulation of cell population proliferation"/>
    <property type="evidence" value="ECO:0007669"/>
    <property type="project" value="TreeGrafter"/>
</dbReference>
<dbReference type="Pfam" id="PF03299">
    <property type="entry name" value="TF_AP-2"/>
    <property type="match status" value="1"/>
</dbReference>
<evidence type="ECO:0000256" key="1">
    <source>
        <dbReference type="ARBA" id="ARBA00004123"/>
    </source>
</evidence>
<evidence type="ECO:0000256" key="7">
    <source>
        <dbReference type="SAM" id="MobiDB-lite"/>
    </source>
</evidence>
<keyword evidence="6" id="KW-0539">Nucleus</keyword>
<dbReference type="InterPro" id="IPR004979">
    <property type="entry name" value="TF_AP2"/>
</dbReference>
<sequence length="272" mass="29715">MGLGKASIRPKNDNGKDGLVDTVTSPNDVFCSVPGRLSLLSSTSKYKVTVAEVQRRLSPPECLNASLLGGVLRAKSKNGGRYLRERLDKIGLNLPAGRRKAANVTLFTSLVEGEAIHLARDFGYVCETEFPARQLAEYVNRQHTDPTEIPTRRNMILAAKQITKELQDVLCQDRTPIGNSRPQPILEPAMQRCLTHFSLISHGFGTPALSAAFATLQNAFTEMLKYLEKAFPNSVPPHSTTPNGNAPPSKMDSNNTSTKGDKVEDTRGKEVV</sequence>
<name>A0A2G8KUV1_STIJA</name>
<keyword evidence="3" id="KW-0805">Transcription regulation</keyword>
<evidence type="ECO:0000259" key="8">
    <source>
        <dbReference type="Pfam" id="PF03299"/>
    </source>
</evidence>
<dbReference type="STRING" id="307972.A0A2G8KUV1"/>
<comment type="subcellular location">
    <subcellularLocation>
        <location evidence="1">Nucleus</location>
    </subcellularLocation>
</comment>